<dbReference type="HAMAP" id="MF_00845">
    <property type="entry name" value="TetX_monooxygenase"/>
    <property type="match status" value="1"/>
</dbReference>
<keyword evidence="8" id="KW-1185">Reference proteome</keyword>
<feature type="binding site" evidence="5">
    <location>
        <position position="42"/>
    </location>
    <ligand>
        <name>NADPH</name>
        <dbReference type="ChEBI" id="CHEBI:57783"/>
    </ligand>
</feature>
<keyword evidence="1 5" id="KW-0285">Flavoprotein</keyword>
<evidence type="ECO:0000256" key="3">
    <source>
        <dbReference type="ARBA" id="ARBA00023002"/>
    </source>
</evidence>
<feature type="binding site" evidence="5">
    <location>
        <position position="49"/>
    </location>
    <ligand>
        <name>FAD</name>
        <dbReference type="ChEBI" id="CHEBI:57692"/>
    </ligand>
</feature>
<evidence type="ECO:0000256" key="2">
    <source>
        <dbReference type="ARBA" id="ARBA00022827"/>
    </source>
</evidence>
<dbReference type="GO" id="GO:0005737">
    <property type="term" value="C:cytoplasm"/>
    <property type="evidence" value="ECO:0007669"/>
    <property type="project" value="UniProtKB-SubCell"/>
</dbReference>
<dbReference type="EMBL" id="SODF01000002">
    <property type="protein sequence ID" value="TDW19677.1"/>
    <property type="molecule type" value="Genomic_DNA"/>
</dbReference>
<comment type="similarity">
    <text evidence="5">Belongs to the aromatic-ring hydroxylase family. TetX subfamily.</text>
</comment>
<dbReference type="Pfam" id="PF01494">
    <property type="entry name" value="FAD_binding_3"/>
    <property type="match status" value="1"/>
</dbReference>
<name>A0A4R7ZP47_9ACTN</name>
<sequence length="364" mass="39286">MTTHHEIAIIGAGLGGLTLARVLHVSGIEAAVYELDESPTARTQGGMLDIHEESGQQALRAAGLYDDFVKLILPGAETMKIYDQHAVLRLDEDHEETGRPEVHRRDLRDLLLGSLPEGVIRWGSKVVEISDDREVRLADGSTFTADLLVGADGAWSKVRPLVSDASPAYLGLSFAELNLLDPEVRHPESAELIGGGMMMALGNGRGFLAHREPDRLHVYAAVRMDAEWAADEVTKETLLAEFKDWDDRFLKLVRDAEGDLTPRAIHALPVGHRWDRVPGVTLLGDAAHVMSPFAGEGANLAMQDGAELAAALVAESDTETALATYEAALFPRAEASAAESTENLEISFAPDAPAGILNFFNSMP</sequence>
<dbReference type="PRINTS" id="PR00420">
    <property type="entry name" value="RNGMNOXGNASE"/>
</dbReference>
<dbReference type="GO" id="GO:0046677">
    <property type="term" value="P:response to antibiotic"/>
    <property type="evidence" value="ECO:0007669"/>
    <property type="project" value="InterPro"/>
</dbReference>
<proteinExistence type="inferred from homology"/>
<accession>A0A4R7ZP47</accession>
<dbReference type="EC" id="1.14.13.-" evidence="5"/>
<dbReference type="Gene3D" id="3.50.50.60">
    <property type="entry name" value="FAD/NAD(P)-binding domain"/>
    <property type="match status" value="1"/>
</dbReference>
<dbReference type="SUPFAM" id="SSF51905">
    <property type="entry name" value="FAD/NAD(P)-binding domain"/>
    <property type="match status" value="1"/>
</dbReference>
<dbReference type="PANTHER" id="PTHR46972:SF1">
    <property type="entry name" value="FAD DEPENDENT OXIDOREDUCTASE DOMAIN-CONTAINING PROTEIN"/>
    <property type="match status" value="1"/>
</dbReference>
<comment type="caution">
    <text evidence="7">The sequence shown here is derived from an EMBL/GenBank/DDBJ whole genome shotgun (WGS) entry which is preliminary data.</text>
</comment>
<keyword evidence="5" id="KW-0547">Nucleotide-binding</keyword>
<dbReference type="GO" id="GO:0071949">
    <property type="term" value="F:FAD binding"/>
    <property type="evidence" value="ECO:0007669"/>
    <property type="project" value="InterPro"/>
</dbReference>
<evidence type="ECO:0000256" key="4">
    <source>
        <dbReference type="ARBA" id="ARBA00023033"/>
    </source>
</evidence>
<comment type="catalytic activity">
    <reaction evidence="5">
        <text>a tetracycline + NADPH + O2 + H(+) = an 11a-hydroxytetracycline + NADP(+) + H2O</text>
        <dbReference type="Rhea" id="RHEA:61444"/>
        <dbReference type="ChEBI" id="CHEBI:15377"/>
        <dbReference type="ChEBI" id="CHEBI:15378"/>
        <dbReference type="ChEBI" id="CHEBI:15379"/>
        <dbReference type="ChEBI" id="CHEBI:57783"/>
        <dbReference type="ChEBI" id="CHEBI:58349"/>
        <dbReference type="ChEBI" id="CHEBI:144644"/>
        <dbReference type="ChEBI" id="CHEBI:144645"/>
    </reaction>
</comment>
<feature type="domain" description="FAD-binding" evidence="6">
    <location>
        <begin position="6"/>
        <end position="336"/>
    </location>
</feature>
<keyword evidence="5" id="KW-0521">NADP</keyword>
<dbReference type="OrthoDB" id="3212532at2"/>
<evidence type="ECO:0000256" key="5">
    <source>
        <dbReference type="HAMAP-Rule" id="MF_00845"/>
    </source>
</evidence>
<dbReference type="RefSeq" id="WP_134122511.1">
    <property type="nucleotide sequence ID" value="NZ_SODF01000002.1"/>
</dbReference>
<comment type="cofactor">
    <cofactor evidence="5">
        <name>FAD</name>
        <dbReference type="ChEBI" id="CHEBI:57692"/>
    </cofactor>
</comment>
<dbReference type="InterPro" id="IPR036188">
    <property type="entry name" value="FAD/NAD-bd_sf"/>
</dbReference>
<dbReference type="GO" id="GO:0004497">
    <property type="term" value="F:monooxygenase activity"/>
    <property type="evidence" value="ECO:0007669"/>
    <property type="project" value="UniProtKB-UniRule"/>
</dbReference>
<dbReference type="InterPro" id="IPR002938">
    <property type="entry name" value="FAD-bd"/>
</dbReference>
<dbReference type="InterPro" id="IPR043683">
    <property type="entry name" value="TetX_monooxygenase"/>
</dbReference>
<dbReference type="AlphaFoldDB" id="A0A4R7ZP47"/>
<organism evidence="7 8">
    <name type="scientific">Kribbella kalugense</name>
    <dbReference type="NCBI Taxonomy" id="2512221"/>
    <lineage>
        <taxon>Bacteria</taxon>
        <taxon>Bacillati</taxon>
        <taxon>Actinomycetota</taxon>
        <taxon>Actinomycetes</taxon>
        <taxon>Propionibacteriales</taxon>
        <taxon>Kribbellaceae</taxon>
        <taxon>Kribbella</taxon>
    </lineage>
</organism>
<evidence type="ECO:0000259" key="6">
    <source>
        <dbReference type="Pfam" id="PF01494"/>
    </source>
</evidence>
<feature type="binding site" evidence="5">
    <location>
        <position position="104"/>
    </location>
    <ligand>
        <name>FAD</name>
        <dbReference type="ChEBI" id="CHEBI:57692"/>
    </ligand>
</feature>
<reference evidence="7 8" key="1">
    <citation type="submission" date="2019-03" db="EMBL/GenBank/DDBJ databases">
        <title>Genomic Encyclopedia of Type Strains, Phase III (KMG-III): the genomes of soil and plant-associated and newly described type strains.</title>
        <authorList>
            <person name="Whitman W."/>
        </authorList>
    </citation>
    <scope>NUCLEOTIDE SEQUENCE [LARGE SCALE GENOMIC DNA]</scope>
    <source>
        <strain evidence="7 8">VKM Ac-2570</strain>
    </source>
</reference>
<feature type="binding site" evidence="5">
    <location>
        <position position="285"/>
    </location>
    <ligand>
        <name>FAD</name>
        <dbReference type="ChEBI" id="CHEBI:57692"/>
    </ligand>
</feature>
<dbReference type="PANTHER" id="PTHR46972">
    <property type="entry name" value="MONOOXYGENASE ASQM-RELATED"/>
    <property type="match status" value="1"/>
</dbReference>
<dbReference type="Proteomes" id="UP000295447">
    <property type="component" value="Unassembled WGS sequence"/>
</dbReference>
<keyword evidence="4 5" id="KW-0503">Monooxygenase</keyword>
<evidence type="ECO:0000313" key="7">
    <source>
        <dbReference type="EMBL" id="TDW19677.1"/>
    </source>
</evidence>
<evidence type="ECO:0000313" key="8">
    <source>
        <dbReference type="Proteomes" id="UP000295447"/>
    </source>
</evidence>
<comment type="domain">
    <text evidence="5">Consists of an N-terminal FAD-binding domain with a Rossman fold and a C-terminal substrate-binding domain.</text>
</comment>
<comment type="subunit">
    <text evidence="5">Monomer.</text>
</comment>
<comment type="subcellular location">
    <subcellularLocation>
        <location evidence="5">Cytoplasm</location>
    </subcellularLocation>
</comment>
<evidence type="ECO:0000256" key="1">
    <source>
        <dbReference type="ARBA" id="ARBA00022630"/>
    </source>
</evidence>
<keyword evidence="2 5" id="KW-0274">FAD</keyword>
<keyword evidence="3 5" id="KW-0560">Oxidoreductase</keyword>
<keyword evidence="5" id="KW-0963">Cytoplasm</keyword>
<gene>
    <name evidence="7" type="ORF">EV650_6287</name>
</gene>
<comment type="function">
    <text evidence="5">An FAD-requiring monooxygenase active on some tetracycline antibiotic derivatives, which leads to their inactivation. Hydroxylates carbon 11a of tetracycline and some analogs.</text>
</comment>
<protein>
    <recommendedName>
        <fullName evidence="5">Flavin-dependent monooxygenase</fullName>
    </recommendedName>
    <alternativeName>
        <fullName evidence="5">TetX monooxygenase</fullName>
        <shortName evidence="5">TetX</shortName>
        <ecNumber evidence="5">1.14.13.-</ecNumber>
    </alternativeName>
</protein>